<dbReference type="PANTHER" id="PTHR46825:SF7">
    <property type="entry name" value="D-ALANYL-D-ALANINE CARBOXYPEPTIDASE"/>
    <property type="match status" value="1"/>
</dbReference>
<dbReference type="InterPro" id="IPR001466">
    <property type="entry name" value="Beta-lactam-related"/>
</dbReference>
<dbReference type="Pfam" id="PF00144">
    <property type="entry name" value="Beta-lactamase"/>
    <property type="match status" value="1"/>
</dbReference>
<dbReference type="EMBL" id="FNOT01000005">
    <property type="protein sequence ID" value="SDY18621.1"/>
    <property type="molecule type" value="Genomic_DNA"/>
</dbReference>
<organism evidence="3 4">
    <name type="scientific">Geodermatophilus africanus</name>
    <dbReference type="NCBI Taxonomy" id="1137993"/>
    <lineage>
        <taxon>Bacteria</taxon>
        <taxon>Bacillati</taxon>
        <taxon>Actinomycetota</taxon>
        <taxon>Actinomycetes</taxon>
        <taxon>Geodermatophilales</taxon>
        <taxon>Geodermatophilaceae</taxon>
        <taxon>Geodermatophilus</taxon>
    </lineage>
</organism>
<feature type="signal peptide" evidence="1">
    <location>
        <begin position="1"/>
        <end position="30"/>
    </location>
</feature>
<dbReference type="InterPro" id="IPR050491">
    <property type="entry name" value="AmpC-like"/>
</dbReference>
<dbReference type="InterPro" id="IPR012338">
    <property type="entry name" value="Beta-lactam/transpept-like"/>
</dbReference>
<keyword evidence="1" id="KW-0732">Signal</keyword>
<keyword evidence="3" id="KW-0121">Carboxypeptidase</keyword>
<dbReference type="Proteomes" id="UP000198921">
    <property type="component" value="Unassembled WGS sequence"/>
</dbReference>
<proteinExistence type="predicted"/>
<reference evidence="4" key="1">
    <citation type="submission" date="2016-10" db="EMBL/GenBank/DDBJ databases">
        <authorList>
            <person name="Varghese N."/>
            <person name="Submissions S."/>
        </authorList>
    </citation>
    <scope>NUCLEOTIDE SEQUENCE [LARGE SCALE GENOMIC DNA]</scope>
    <source>
        <strain evidence="4">DSM 45422</strain>
    </source>
</reference>
<dbReference type="SUPFAM" id="SSF56601">
    <property type="entry name" value="beta-lactamase/transpeptidase-like"/>
    <property type="match status" value="1"/>
</dbReference>
<gene>
    <name evidence="3" type="ORF">SAMN05660209_02249</name>
</gene>
<dbReference type="PANTHER" id="PTHR46825">
    <property type="entry name" value="D-ALANYL-D-ALANINE-CARBOXYPEPTIDASE/ENDOPEPTIDASE AMPH"/>
    <property type="match status" value="1"/>
</dbReference>
<feature type="chain" id="PRO_5011730866" evidence="1">
    <location>
        <begin position="31"/>
        <end position="419"/>
    </location>
</feature>
<dbReference type="RefSeq" id="WP_091155460.1">
    <property type="nucleotide sequence ID" value="NZ_FNOT01000005.1"/>
</dbReference>
<feature type="domain" description="Beta-lactamase-related" evidence="2">
    <location>
        <begin position="74"/>
        <end position="394"/>
    </location>
</feature>
<dbReference type="AlphaFoldDB" id="A0A1H3HSW4"/>
<evidence type="ECO:0000313" key="4">
    <source>
        <dbReference type="Proteomes" id="UP000198921"/>
    </source>
</evidence>
<name>A0A1H3HSW4_9ACTN</name>
<sequence length="419" mass="44476">MTVRPARSVPTALAAAVLTTILLAPGTAAATPAAPPLTAPAGADVGADPALVADLRGDLEEYLLARGEAEHASAAGLSVSLPDQLETIDVSAGTTEFGGSVPVQPDALWQVGSNTKAFTSVLLLQLEAEGRLSIDDPVSRWLPQYPQWHDVPIRRLLDMTSGIPTYDDQPAFLTDQAADPLREFTPEELVGYAVEAPATSGYSYSNTNYVLAEMVIERVTGTGYANQLSARLLVPLGLRDTYYRSHLYPPGIADRMPAGYYTRTDEPELSPLVGQDVSRTSLSWARGAGAILSTTADMTRWERALYDGWLLPPQQQAELLSLVSTATGEPIEATGPGDPRGFGLGVAQMTDALGTFWFYEGETLGFRLLHAYFPESGLIVAMALNSRPDEDQLGALATRVYETVDAHGALGPASTGAGA</sequence>
<evidence type="ECO:0000256" key="1">
    <source>
        <dbReference type="SAM" id="SignalP"/>
    </source>
</evidence>
<keyword evidence="3" id="KW-0378">Hydrolase</keyword>
<evidence type="ECO:0000313" key="3">
    <source>
        <dbReference type="EMBL" id="SDY18621.1"/>
    </source>
</evidence>
<dbReference type="Gene3D" id="3.40.710.10">
    <property type="entry name" value="DD-peptidase/beta-lactamase superfamily"/>
    <property type="match status" value="1"/>
</dbReference>
<dbReference type="GO" id="GO:0004180">
    <property type="term" value="F:carboxypeptidase activity"/>
    <property type="evidence" value="ECO:0007669"/>
    <property type="project" value="UniProtKB-KW"/>
</dbReference>
<keyword evidence="4" id="KW-1185">Reference proteome</keyword>
<dbReference type="STRING" id="1137993.SAMN05660209_02249"/>
<accession>A0A1H3HSW4</accession>
<protein>
    <submittedName>
        <fullName evidence="3">D-alanyl-D-alanine carboxypeptidase</fullName>
    </submittedName>
</protein>
<evidence type="ECO:0000259" key="2">
    <source>
        <dbReference type="Pfam" id="PF00144"/>
    </source>
</evidence>
<keyword evidence="3" id="KW-0645">Protease</keyword>
<dbReference type="OrthoDB" id="503788at2"/>